<dbReference type="AlphaFoldDB" id="A0A7Z0WRM4"/>
<comment type="caution">
    <text evidence="3">The sequence shown here is derived from an EMBL/GenBank/DDBJ whole genome shotgun (WGS) entry which is preliminary data.</text>
</comment>
<proteinExistence type="inferred from homology"/>
<accession>A0A7Z0WRM4</accession>
<dbReference type="InterPro" id="IPR036291">
    <property type="entry name" value="NAD(P)-bd_dom_sf"/>
</dbReference>
<evidence type="ECO:0000256" key="2">
    <source>
        <dbReference type="ARBA" id="ARBA00023002"/>
    </source>
</evidence>
<keyword evidence="2" id="KW-0560">Oxidoreductase</keyword>
<gene>
    <name evidence="3" type="ORF">BLA60_02580</name>
</gene>
<dbReference type="OrthoDB" id="7064009at2"/>
<dbReference type="Gene3D" id="3.40.50.720">
    <property type="entry name" value="NAD(P)-binding Rossmann-like Domain"/>
    <property type="match status" value="1"/>
</dbReference>
<dbReference type="Pfam" id="PF13561">
    <property type="entry name" value="adh_short_C2"/>
    <property type="match status" value="1"/>
</dbReference>
<sequence length="244" mass="24307">MSPRVAFVTGGGRGIGAATARRLAAEGVRVAVADRDGDAAHAVAAEIDGLALPVDVSRPGEVVAAVDRTVAWGGGLHYAYNNAGVTGVLADVADYPQDVFWRVQRVNVGGVLAGMRAQLPHLVAAGGGAIVNAASGAGLAGVARSAAYVASKHAIVGLTRTAAVEYAARGVRVNAVAPGLVSTGLVRGIDRSAFADAHPAGRPARPEEVAEAVWWLLAGGSSFVTGTVLPVDGGLLAQVPGLGS</sequence>
<dbReference type="PANTHER" id="PTHR24321">
    <property type="entry name" value="DEHYDROGENASES, SHORT CHAIN"/>
    <property type="match status" value="1"/>
</dbReference>
<organism evidence="3 4">
    <name type="scientific">Actinophytocola xinjiangensis</name>
    <dbReference type="NCBI Taxonomy" id="485602"/>
    <lineage>
        <taxon>Bacteria</taxon>
        <taxon>Bacillati</taxon>
        <taxon>Actinomycetota</taxon>
        <taxon>Actinomycetes</taxon>
        <taxon>Pseudonocardiales</taxon>
        <taxon>Pseudonocardiaceae</taxon>
    </lineage>
</organism>
<dbReference type="InterPro" id="IPR002347">
    <property type="entry name" value="SDR_fam"/>
</dbReference>
<dbReference type="RefSeq" id="WP_075131019.1">
    <property type="nucleotide sequence ID" value="NZ_MSIF01000001.1"/>
</dbReference>
<dbReference type="FunFam" id="3.40.50.720:FF:000084">
    <property type="entry name" value="Short-chain dehydrogenase reductase"/>
    <property type="match status" value="1"/>
</dbReference>
<protein>
    <recommendedName>
        <fullName evidence="5">NAD(P)-dependent dehydrogenase (Short-subunit alcohol dehydrogenase family)</fullName>
    </recommendedName>
</protein>
<comment type="similarity">
    <text evidence="1">Belongs to the short-chain dehydrogenases/reductases (SDR) family.</text>
</comment>
<dbReference type="EMBL" id="MSIF01000001">
    <property type="protein sequence ID" value="OLF14071.1"/>
    <property type="molecule type" value="Genomic_DNA"/>
</dbReference>
<evidence type="ECO:0000313" key="4">
    <source>
        <dbReference type="Proteomes" id="UP000185696"/>
    </source>
</evidence>
<evidence type="ECO:0008006" key="5">
    <source>
        <dbReference type="Google" id="ProtNLM"/>
    </source>
</evidence>
<dbReference type="InterPro" id="IPR020904">
    <property type="entry name" value="Sc_DH/Rdtase_CS"/>
</dbReference>
<keyword evidence="4" id="KW-1185">Reference proteome</keyword>
<dbReference type="PRINTS" id="PR00081">
    <property type="entry name" value="GDHRDH"/>
</dbReference>
<evidence type="ECO:0000256" key="1">
    <source>
        <dbReference type="ARBA" id="ARBA00006484"/>
    </source>
</evidence>
<dbReference type="Proteomes" id="UP000185696">
    <property type="component" value="Unassembled WGS sequence"/>
</dbReference>
<dbReference type="CDD" id="cd05233">
    <property type="entry name" value="SDR_c"/>
    <property type="match status" value="1"/>
</dbReference>
<evidence type="ECO:0000313" key="3">
    <source>
        <dbReference type="EMBL" id="OLF14071.1"/>
    </source>
</evidence>
<reference evidence="3 4" key="1">
    <citation type="submission" date="2016-12" db="EMBL/GenBank/DDBJ databases">
        <title>The draft genome sequence of Actinophytocola xinjiangensis.</title>
        <authorList>
            <person name="Wang W."/>
            <person name="Yuan L."/>
        </authorList>
    </citation>
    <scope>NUCLEOTIDE SEQUENCE [LARGE SCALE GENOMIC DNA]</scope>
    <source>
        <strain evidence="3 4">CGMCC 4.4663</strain>
    </source>
</reference>
<name>A0A7Z0WRM4_9PSEU</name>
<dbReference type="PRINTS" id="PR00080">
    <property type="entry name" value="SDRFAMILY"/>
</dbReference>
<dbReference type="PROSITE" id="PS00061">
    <property type="entry name" value="ADH_SHORT"/>
    <property type="match status" value="1"/>
</dbReference>
<dbReference type="PANTHER" id="PTHR24321:SF8">
    <property type="entry name" value="ESTRADIOL 17-BETA-DEHYDROGENASE 8-RELATED"/>
    <property type="match status" value="1"/>
</dbReference>
<dbReference type="SUPFAM" id="SSF51735">
    <property type="entry name" value="NAD(P)-binding Rossmann-fold domains"/>
    <property type="match status" value="1"/>
</dbReference>
<dbReference type="GO" id="GO:0016491">
    <property type="term" value="F:oxidoreductase activity"/>
    <property type="evidence" value="ECO:0007669"/>
    <property type="project" value="UniProtKB-KW"/>
</dbReference>